<gene>
    <name evidence="3" type="ORF">SAMN04489760_10789</name>
</gene>
<dbReference type="InterPro" id="IPR024623">
    <property type="entry name" value="YtxH"/>
</dbReference>
<dbReference type="Pfam" id="PF12732">
    <property type="entry name" value="YtxH"/>
    <property type="match status" value="1"/>
</dbReference>
<feature type="transmembrane region" description="Helical" evidence="2">
    <location>
        <begin position="47"/>
        <end position="66"/>
    </location>
</feature>
<dbReference type="EMBL" id="FOBS01000007">
    <property type="protein sequence ID" value="SEM23396.1"/>
    <property type="molecule type" value="Genomic_DNA"/>
</dbReference>
<keyword evidence="2" id="KW-0812">Transmembrane</keyword>
<name>A0A1H7WP94_9BACT</name>
<evidence type="ECO:0000256" key="1">
    <source>
        <dbReference type="SAM" id="Coils"/>
    </source>
</evidence>
<organism evidence="3 4">
    <name type="scientific">Syntrophus gentianae</name>
    <dbReference type="NCBI Taxonomy" id="43775"/>
    <lineage>
        <taxon>Bacteria</taxon>
        <taxon>Pseudomonadati</taxon>
        <taxon>Thermodesulfobacteriota</taxon>
        <taxon>Syntrophia</taxon>
        <taxon>Syntrophales</taxon>
        <taxon>Syntrophaceae</taxon>
        <taxon>Syntrophus</taxon>
    </lineage>
</organism>
<proteinExistence type="predicted"/>
<dbReference type="STRING" id="43775.SAMN04489760_10789"/>
<protein>
    <submittedName>
        <fullName evidence="3">Gas vesicle protein</fullName>
    </submittedName>
</protein>
<keyword evidence="2" id="KW-0472">Membrane</keyword>
<dbReference type="Proteomes" id="UP000198744">
    <property type="component" value="Unassembled WGS sequence"/>
</dbReference>
<keyword evidence="4" id="KW-1185">Reference proteome</keyword>
<evidence type="ECO:0000313" key="3">
    <source>
        <dbReference type="EMBL" id="SEM23396.1"/>
    </source>
</evidence>
<dbReference type="OrthoDB" id="5397510at2"/>
<dbReference type="AlphaFoldDB" id="A0A1H7WP94"/>
<dbReference type="PANTHER" id="PTHR35792:SF2">
    <property type="entry name" value="GENERAL STRESS PROTEIN"/>
    <property type="match status" value="1"/>
</dbReference>
<evidence type="ECO:0000313" key="4">
    <source>
        <dbReference type="Proteomes" id="UP000198744"/>
    </source>
</evidence>
<keyword evidence="2" id="KW-1133">Transmembrane helix</keyword>
<sequence length="166" mass="18549">MLKMVEELFEVGELIPERSLFRESLRKVETADSGKGGWNMIERNNDFITGLLIGGLAGVLIGILYAPKSGRETRDDIGKKTEELMAKAKDEYDQAMEKSRKAYETAVKAITDVRRKAEEKAEEVEKTAAELKERGKETLQEGAGRVKRAVDAGLEAYRQEKEAPAE</sequence>
<feature type="coiled-coil region" evidence="1">
    <location>
        <begin position="78"/>
        <end position="141"/>
    </location>
</feature>
<reference evidence="3 4" key="1">
    <citation type="submission" date="2016-10" db="EMBL/GenBank/DDBJ databases">
        <authorList>
            <person name="de Groot N.N."/>
        </authorList>
    </citation>
    <scope>NUCLEOTIDE SEQUENCE [LARGE SCALE GENOMIC DNA]</scope>
    <source>
        <strain evidence="3 4">DSM 8423</strain>
    </source>
</reference>
<dbReference type="PANTHER" id="PTHR35792">
    <property type="entry name" value="GENERAL STRESS PROTEIN"/>
    <property type="match status" value="1"/>
</dbReference>
<evidence type="ECO:0000256" key="2">
    <source>
        <dbReference type="SAM" id="Phobius"/>
    </source>
</evidence>
<dbReference type="InterPro" id="IPR052928">
    <property type="entry name" value="Desiccation-related_membrane"/>
</dbReference>
<keyword evidence="1" id="KW-0175">Coiled coil</keyword>
<accession>A0A1H7WP94</accession>